<keyword evidence="3" id="KW-1185">Reference proteome</keyword>
<reference evidence="2 3" key="1">
    <citation type="submission" date="2006-02" db="EMBL/GenBank/DDBJ databases">
        <authorList>
            <person name="Waterbury J."/>
            <person name="Ferriera S."/>
            <person name="Johnson J."/>
            <person name="Kravitz S."/>
            <person name="Halpern A."/>
            <person name="Remington K."/>
            <person name="Beeson K."/>
            <person name="Tran B."/>
            <person name="Rogers Y.-H."/>
            <person name="Friedman R."/>
            <person name="Venter J.C."/>
        </authorList>
    </citation>
    <scope>NUCLEOTIDE SEQUENCE [LARGE SCALE GENOMIC DNA]</scope>
    <source>
        <strain evidence="2 3">Nb-231</strain>
    </source>
</reference>
<dbReference type="EMBL" id="AAOF01000001">
    <property type="protein sequence ID" value="EAR23541.1"/>
    <property type="molecule type" value="Genomic_DNA"/>
</dbReference>
<dbReference type="AntiFam" id="ANF00062">
    <property type="entry name" value="Shadow ORF (opposite ABC transporter protein)"/>
</dbReference>
<proteinExistence type="predicted"/>
<evidence type="ECO:0000313" key="3">
    <source>
        <dbReference type="Proteomes" id="UP000003374"/>
    </source>
</evidence>
<dbReference type="Proteomes" id="UP000003374">
    <property type="component" value="Unassembled WGS sequence"/>
</dbReference>
<protein>
    <submittedName>
        <fullName evidence="2">Uncharacterized protein</fullName>
    </submittedName>
</protein>
<comment type="caution">
    <text evidence="2">The sequence shown here is derived from an EMBL/GenBank/DDBJ whole genome shotgun (WGS) entry which is preliminary data.</text>
</comment>
<sequence>MPVGSSASKQAGWVTNARAIATRWRSPPESSPGLWANRSRSPTRTRSASASLAARRGWVPRMSNGMATFSTAVNSANRWWN</sequence>
<feature type="region of interest" description="Disordered" evidence="1">
    <location>
        <begin position="1"/>
        <end position="54"/>
    </location>
</feature>
<organism evidence="2 3">
    <name type="scientific">Nitrococcus mobilis Nb-231</name>
    <dbReference type="NCBI Taxonomy" id="314278"/>
    <lineage>
        <taxon>Bacteria</taxon>
        <taxon>Pseudomonadati</taxon>
        <taxon>Pseudomonadota</taxon>
        <taxon>Gammaproteobacteria</taxon>
        <taxon>Chromatiales</taxon>
        <taxon>Ectothiorhodospiraceae</taxon>
        <taxon>Nitrococcus</taxon>
    </lineage>
</organism>
<feature type="compositionally biased region" description="Low complexity" evidence="1">
    <location>
        <begin position="36"/>
        <end position="54"/>
    </location>
</feature>
<accession>A4BMK3</accession>
<evidence type="ECO:0000256" key="1">
    <source>
        <dbReference type="SAM" id="MobiDB-lite"/>
    </source>
</evidence>
<gene>
    <name evidence="2" type="ORF">NB231_17013</name>
</gene>
<evidence type="ECO:0000313" key="2">
    <source>
        <dbReference type="EMBL" id="EAR23541.1"/>
    </source>
</evidence>
<name>A4BMK3_9GAMM</name>
<dbReference type="eggNOG" id="ENOG503165K">
    <property type="taxonomic scope" value="Bacteria"/>
</dbReference>
<dbReference type="AlphaFoldDB" id="A4BMK3"/>
<dbReference type="HOGENOM" id="CLU_162629_1_0_6"/>